<dbReference type="CDD" id="cd03235">
    <property type="entry name" value="ABC_Metallic_Cations"/>
    <property type="match status" value="1"/>
</dbReference>
<dbReference type="Gene3D" id="3.40.50.300">
    <property type="entry name" value="P-loop containing nucleotide triphosphate hydrolases"/>
    <property type="match status" value="1"/>
</dbReference>
<accession>A0ABN2I3X9</accession>
<dbReference type="Pfam" id="PF00005">
    <property type="entry name" value="ABC_tran"/>
    <property type="match status" value="1"/>
</dbReference>
<proteinExistence type="inferred from homology"/>
<evidence type="ECO:0000256" key="1">
    <source>
        <dbReference type="ARBA" id="ARBA00005417"/>
    </source>
</evidence>
<dbReference type="Proteomes" id="UP001500383">
    <property type="component" value="Unassembled WGS sequence"/>
</dbReference>
<sequence>MTMLMAQSPDGSLARPTDTVLACATKGVSVAYHAEAVLRGVDFRVPQGVVMGIVGPNGAGKSTLIKAMLGLVPPLTGTSEFFGQPLSRVRRRVGYMPQSTTVDWDFPTTVLDVVTMGTYGSLGWFRRPGKNERARAVAALEQTGIPGLAARQIGELSGGQRQRVFLARALVQEPDLYFMDEPFQGIDAKSQQAIVSVLHTLREQGKTAVIVHHDLATVRDYCDHVTLLNRRIVASGPSEQSFTKENIRTAYEVTSDDDAFLQFAS</sequence>
<organism evidence="6 7">
    <name type="scientific">Dietzia cercidiphylli</name>
    <dbReference type="NCBI Taxonomy" id="498199"/>
    <lineage>
        <taxon>Bacteria</taxon>
        <taxon>Bacillati</taxon>
        <taxon>Actinomycetota</taxon>
        <taxon>Actinomycetes</taxon>
        <taxon>Mycobacteriales</taxon>
        <taxon>Dietziaceae</taxon>
        <taxon>Dietzia</taxon>
    </lineage>
</organism>
<keyword evidence="2" id="KW-0813">Transport</keyword>
<evidence type="ECO:0000313" key="6">
    <source>
        <dbReference type="EMBL" id="GAA1698235.1"/>
    </source>
</evidence>
<dbReference type="GO" id="GO:0005524">
    <property type="term" value="F:ATP binding"/>
    <property type="evidence" value="ECO:0007669"/>
    <property type="project" value="UniProtKB-KW"/>
</dbReference>
<dbReference type="InterPro" id="IPR017871">
    <property type="entry name" value="ABC_transporter-like_CS"/>
</dbReference>
<dbReference type="InterPro" id="IPR003439">
    <property type="entry name" value="ABC_transporter-like_ATP-bd"/>
</dbReference>
<comment type="similarity">
    <text evidence="1">Belongs to the ABC transporter superfamily.</text>
</comment>
<protein>
    <submittedName>
        <fullName evidence="6">Metal ABC transporter ATP-binding protein</fullName>
    </submittedName>
</protein>
<dbReference type="PROSITE" id="PS00211">
    <property type="entry name" value="ABC_TRANSPORTER_1"/>
    <property type="match status" value="1"/>
</dbReference>
<dbReference type="PANTHER" id="PTHR42734">
    <property type="entry name" value="METAL TRANSPORT SYSTEM ATP-BINDING PROTEIN TM_0124-RELATED"/>
    <property type="match status" value="1"/>
</dbReference>
<evidence type="ECO:0000256" key="4">
    <source>
        <dbReference type="ARBA" id="ARBA00022840"/>
    </source>
</evidence>
<keyword evidence="4 6" id="KW-0067">ATP-binding</keyword>
<feature type="domain" description="ABC transporter" evidence="5">
    <location>
        <begin position="23"/>
        <end position="255"/>
    </location>
</feature>
<comment type="caution">
    <text evidence="6">The sequence shown here is derived from an EMBL/GenBank/DDBJ whole genome shotgun (WGS) entry which is preliminary data.</text>
</comment>
<dbReference type="InterPro" id="IPR003593">
    <property type="entry name" value="AAA+_ATPase"/>
</dbReference>
<dbReference type="EMBL" id="BAAAQG010000002">
    <property type="protein sequence ID" value="GAA1698235.1"/>
    <property type="molecule type" value="Genomic_DNA"/>
</dbReference>
<dbReference type="PANTHER" id="PTHR42734:SF5">
    <property type="entry name" value="IRON TRANSPORT SYSTEM ATP-BINDING PROTEIN HI_0361-RELATED"/>
    <property type="match status" value="1"/>
</dbReference>
<evidence type="ECO:0000259" key="5">
    <source>
        <dbReference type="PROSITE" id="PS50893"/>
    </source>
</evidence>
<reference evidence="6 7" key="1">
    <citation type="journal article" date="2019" name="Int. J. Syst. Evol. Microbiol.">
        <title>The Global Catalogue of Microorganisms (GCM) 10K type strain sequencing project: providing services to taxonomists for standard genome sequencing and annotation.</title>
        <authorList>
            <consortium name="The Broad Institute Genomics Platform"/>
            <consortium name="The Broad Institute Genome Sequencing Center for Infectious Disease"/>
            <person name="Wu L."/>
            <person name="Ma J."/>
        </authorList>
    </citation>
    <scope>NUCLEOTIDE SEQUENCE [LARGE SCALE GENOMIC DNA]</scope>
    <source>
        <strain evidence="6 7">JCM 16002</strain>
    </source>
</reference>
<keyword evidence="7" id="KW-1185">Reference proteome</keyword>
<dbReference type="SUPFAM" id="SSF52540">
    <property type="entry name" value="P-loop containing nucleoside triphosphate hydrolases"/>
    <property type="match status" value="1"/>
</dbReference>
<evidence type="ECO:0000256" key="2">
    <source>
        <dbReference type="ARBA" id="ARBA00022448"/>
    </source>
</evidence>
<gene>
    <name evidence="6" type="ORF">GCM10009831_02970</name>
</gene>
<dbReference type="InterPro" id="IPR050153">
    <property type="entry name" value="Metal_Ion_Import_ABC"/>
</dbReference>
<keyword evidence="3" id="KW-0547">Nucleotide-binding</keyword>
<dbReference type="InterPro" id="IPR027417">
    <property type="entry name" value="P-loop_NTPase"/>
</dbReference>
<evidence type="ECO:0000313" key="7">
    <source>
        <dbReference type="Proteomes" id="UP001500383"/>
    </source>
</evidence>
<evidence type="ECO:0000256" key="3">
    <source>
        <dbReference type="ARBA" id="ARBA00022741"/>
    </source>
</evidence>
<name>A0ABN2I3X9_9ACTN</name>
<dbReference type="SMART" id="SM00382">
    <property type="entry name" value="AAA"/>
    <property type="match status" value="1"/>
</dbReference>
<dbReference type="PROSITE" id="PS50893">
    <property type="entry name" value="ABC_TRANSPORTER_2"/>
    <property type="match status" value="1"/>
</dbReference>